<name>A0A7T7S274_9ACTO</name>
<evidence type="ECO:0000313" key="3">
    <source>
        <dbReference type="Proteomes" id="UP000595895"/>
    </source>
</evidence>
<dbReference type="EMBL" id="CP066802">
    <property type="protein sequence ID" value="QQM67726.1"/>
    <property type="molecule type" value="Genomic_DNA"/>
</dbReference>
<sequence length="146" mass="16167">MTSDLRSDSTPDSDLPDKKETPKQLASPAPRTAVYADLVDTPSENISCELYENSVSCSILTRTYKENGQQDCSSRLFSITVSHSRPTLACGEEFLGVPGQHVTRLQYGSSARSEKYACTSRTTGMTCWNQETGHGFTIYREGYDTF</sequence>
<evidence type="ECO:0000313" key="2">
    <source>
        <dbReference type="EMBL" id="QQM67726.1"/>
    </source>
</evidence>
<feature type="compositionally biased region" description="Basic and acidic residues" evidence="1">
    <location>
        <begin position="1"/>
        <end position="22"/>
    </location>
</feature>
<organism evidence="2 3">
    <name type="scientific">Actinomyces weissii</name>
    <dbReference type="NCBI Taxonomy" id="675090"/>
    <lineage>
        <taxon>Bacteria</taxon>
        <taxon>Bacillati</taxon>
        <taxon>Actinomycetota</taxon>
        <taxon>Actinomycetes</taxon>
        <taxon>Actinomycetales</taxon>
        <taxon>Actinomycetaceae</taxon>
        <taxon>Actinomyces</taxon>
    </lineage>
</organism>
<proteinExistence type="predicted"/>
<feature type="region of interest" description="Disordered" evidence="1">
    <location>
        <begin position="1"/>
        <end position="30"/>
    </location>
</feature>
<dbReference type="Proteomes" id="UP000595895">
    <property type="component" value="Chromosome"/>
</dbReference>
<dbReference type="KEGG" id="awe:JG540_02260"/>
<evidence type="ECO:0000256" key="1">
    <source>
        <dbReference type="SAM" id="MobiDB-lite"/>
    </source>
</evidence>
<gene>
    <name evidence="2" type="ORF">JG540_02260</name>
</gene>
<accession>A0A7T7S274</accession>
<reference evidence="2 3" key="1">
    <citation type="submission" date="2020-12" db="EMBL/GenBank/DDBJ databases">
        <authorList>
            <person name="Zhou J."/>
        </authorList>
    </citation>
    <scope>NUCLEOTIDE SEQUENCE [LARGE SCALE GENOMIC DNA]</scope>
    <source>
        <strain evidence="2 3">CCUG 61299</strain>
    </source>
</reference>
<keyword evidence="3" id="KW-1185">Reference proteome</keyword>
<protein>
    <submittedName>
        <fullName evidence="2">Uncharacterized protein</fullName>
    </submittedName>
</protein>
<dbReference type="RefSeq" id="WP_200276672.1">
    <property type="nucleotide sequence ID" value="NZ_CP066802.1"/>
</dbReference>
<dbReference type="AlphaFoldDB" id="A0A7T7S274"/>